<dbReference type="InterPro" id="IPR045242">
    <property type="entry name" value="Syntaxin"/>
</dbReference>
<dbReference type="GO" id="GO:0006906">
    <property type="term" value="P:vesicle fusion"/>
    <property type="evidence" value="ECO:0007669"/>
    <property type="project" value="TreeGrafter"/>
</dbReference>
<gene>
    <name evidence="8" type="ORF">L201_006625</name>
</gene>
<feature type="region of interest" description="Disordered" evidence="5">
    <location>
        <begin position="124"/>
        <end position="162"/>
    </location>
</feature>
<protein>
    <recommendedName>
        <fullName evidence="7">t-SNARE coiled-coil homology domain-containing protein</fullName>
    </recommendedName>
</protein>
<evidence type="ECO:0000256" key="5">
    <source>
        <dbReference type="SAM" id="MobiDB-lite"/>
    </source>
</evidence>
<feature type="compositionally biased region" description="Gly residues" evidence="5">
    <location>
        <begin position="69"/>
        <end position="83"/>
    </location>
</feature>
<keyword evidence="4 6" id="KW-0472">Membrane</keyword>
<evidence type="ECO:0000256" key="6">
    <source>
        <dbReference type="SAM" id="Phobius"/>
    </source>
</evidence>
<dbReference type="EMBL" id="CP144106">
    <property type="protein sequence ID" value="WWC91679.1"/>
    <property type="molecule type" value="Genomic_DNA"/>
</dbReference>
<dbReference type="GO" id="GO:0012505">
    <property type="term" value="C:endomembrane system"/>
    <property type="evidence" value="ECO:0007669"/>
    <property type="project" value="TreeGrafter"/>
</dbReference>
<dbReference type="PANTHER" id="PTHR19957:SF124">
    <property type="entry name" value="SYNTAXIN-8"/>
    <property type="match status" value="1"/>
</dbReference>
<feature type="compositionally biased region" description="Polar residues" evidence="5">
    <location>
        <begin position="141"/>
        <end position="150"/>
    </location>
</feature>
<dbReference type="RefSeq" id="XP_066078441.1">
    <property type="nucleotide sequence ID" value="XM_066222344.1"/>
</dbReference>
<name>A0AAX4K2T2_9TREE</name>
<keyword evidence="9" id="KW-1185">Reference proteome</keyword>
<keyword evidence="3" id="KW-0175">Coiled coil</keyword>
<dbReference type="GO" id="GO:0000149">
    <property type="term" value="F:SNARE binding"/>
    <property type="evidence" value="ECO:0007669"/>
    <property type="project" value="TreeGrafter"/>
</dbReference>
<evidence type="ECO:0000256" key="2">
    <source>
        <dbReference type="ARBA" id="ARBA00022448"/>
    </source>
</evidence>
<dbReference type="GO" id="GO:0048278">
    <property type="term" value="P:vesicle docking"/>
    <property type="evidence" value="ECO:0007669"/>
    <property type="project" value="TreeGrafter"/>
</dbReference>
<dbReference type="Proteomes" id="UP001355207">
    <property type="component" value="Chromosome 9"/>
</dbReference>
<evidence type="ECO:0000259" key="7">
    <source>
        <dbReference type="PROSITE" id="PS50192"/>
    </source>
</evidence>
<dbReference type="PANTHER" id="PTHR19957">
    <property type="entry name" value="SYNTAXIN"/>
    <property type="match status" value="1"/>
</dbReference>
<evidence type="ECO:0000313" key="9">
    <source>
        <dbReference type="Proteomes" id="UP001355207"/>
    </source>
</evidence>
<comment type="subcellular location">
    <subcellularLocation>
        <location evidence="1">Membrane</location>
    </subcellularLocation>
</comment>
<evidence type="ECO:0000256" key="1">
    <source>
        <dbReference type="ARBA" id="ARBA00004370"/>
    </source>
</evidence>
<proteinExistence type="predicted"/>
<sequence>MSSSSSSSPTSTTISMKLNSTSSLLLERSRIISLNLKPSPTSLSQITRNLITIKSDLDQLELKNKGLSLGGGGGGGGGFGGGSSKVKGNTSNNKKEFEELEERYNKLLEILSEDELGKEKVKQLIRKKEDEQEEEVDDYQRSSSPSIYQPTPSPKPKLNSIQTPSINEVPKLNIEPPTPGINHNNNNLRPFKDYPESLDDEERDTGLDHNDMLDHQQMLMNDQDERLNLLSNSIGRQNDLSIQIGSELDIHHQLLEDTDHAMDRTSANLHRARRRLDKVADEAKQHGSTITIVVLIFILLILIIVFKT</sequence>
<keyword evidence="6" id="KW-1133">Transmembrane helix</keyword>
<dbReference type="GO" id="GO:0005484">
    <property type="term" value="F:SNAP receptor activity"/>
    <property type="evidence" value="ECO:0007669"/>
    <property type="project" value="TreeGrafter"/>
</dbReference>
<evidence type="ECO:0000313" key="8">
    <source>
        <dbReference type="EMBL" id="WWC91679.1"/>
    </source>
</evidence>
<dbReference type="Gene3D" id="1.20.5.110">
    <property type="match status" value="1"/>
</dbReference>
<evidence type="ECO:0000256" key="3">
    <source>
        <dbReference type="ARBA" id="ARBA00023054"/>
    </source>
</evidence>
<dbReference type="SUPFAM" id="SSF58038">
    <property type="entry name" value="SNARE fusion complex"/>
    <property type="match status" value="1"/>
</dbReference>
<keyword evidence="2" id="KW-0813">Transport</keyword>
<dbReference type="GO" id="GO:0031201">
    <property type="term" value="C:SNARE complex"/>
    <property type="evidence" value="ECO:0007669"/>
    <property type="project" value="TreeGrafter"/>
</dbReference>
<feature type="domain" description="T-SNARE coiled-coil homology" evidence="7">
    <location>
        <begin position="217"/>
        <end position="279"/>
    </location>
</feature>
<dbReference type="PROSITE" id="PS50192">
    <property type="entry name" value="T_SNARE"/>
    <property type="match status" value="1"/>
</dbReference>
<dbReference type="GeneID" id="91097294"/>
<keyword evidence="6" id="KW-0812">Transmembrane</keyword>
<organism evidence="8 9">
    <name type="scientific">Kwoniella dendrophila CBS 6074</name>
    <dbReference type="NCBI Taxonomy" id="1295534"/>
    <lineage>
        <taxon>Eukaryota</taxon>
        <taxon>Fungi</taxon>
        <taxon>Dikarya</taxon>
        <taxon>Basidiomycota</taxon>
        <taxon>Agaricomycotina</taxon>
        <taxon>Tremellomycetes</taxon>
        <taxon>Tremellales</taxon>
        <taxon>Cryptococcaceae</taxon>
        <taxon>Kwoniella</taxon>
    </lineage>
</organism>
<feature type="region of interest" description="Disordered" evidence="5">
    <location>
        <begin position="69"/>
        <end position="94"/>
    </location>
</feature>
<reference evidence="8 9" key="1">
    <citation type="submission" date="2024-01" db="EMBL/GenBank/DDBJ databases">
        <title>Comparative genomics of Cryptococcus and Kwoniella reveals pathogenesis evolution and contrasting modes of karyotype evolution via chromosome fusion or intercentromeric recombination.</title>
        <authorList>
            <person name="Coelho M.A."/>
            <person name="David-Palma M."/>
            <person name="Shea T."/>
            <person name="Bowers K."/>
            <person name="McGinley-Smith S."/>
            <person name="Mohammad A.W."/>
            <person name="Gnirke A."/>
            <person name="Yurkov A.M."/>
            <person name="Nowrousian M."/>
            <person name="Sun S."/>
            <person name="Cuomo C.A."/>
            <person name="Heitman J."/>
        </authorList>
    </citation>
    <scope>NUCLEOTIDE SEQUENCE [LARGE SCALE GENOMIC DNA]</scope>
    <source>
        <strain evidence="8 9">CBS 6074</strain>
    </source>
</reference>
<dbReference type="GO" id="GO:0006886">
    <property type="term" value="P:intracellular protein transport"/>
    <property type="evidence" value="ECO:0007669"/>
    <property type="project" value="TreeGrafter"/>
</dbReference>
<dbReference type="InterPro" id="IPR000727">
    <property type="entry name" value="T_SNARE_dom"/>
</dbReference>
<feature type="transmembrane region" description="Helical" evidence="6">
    <location>
        <begin position="287"/>
        <end position="306"/>
    </location>
</feature>
<evidence type="ECO:0000256" key="4">
    <source>
        <dbReference type="ARBA" id="ARBA00023136"/>
    </source>
</evidence>
<dbReference type="AlphaFoldDB" id="A0AAX4K2T2"/>
<accession>A0AAX4K2T2</accession>
<dbReference type="SMART" id="SM00397">
    <property type="entry name" value="t_SNARE"/>
    <property type="match status" value="1"/>
</dbReference>
<dbReference type="CDD" id="cd15859">
    <property type="entry name" value="SNARE_SYN8"/>
    <property type="match status" value="1"/>
</dbReference>